<evidence type="ECO:0000313" key="4">
    <source>
        <dbReference type="EMBL" id="SFH54535.1"/>
    </source>
</evidence>
<evidence type="ECO:0000313" key="3">
    <source>
        <dbReference type="EMBL" id="CZQ81929.1"/>
    </source>
</evidence>
<proteinExistence type="predicted"/>
<dbReference type="CDD" id="cd07572">
    <property type="entry name" value="nit"/>
    <property type="match status" value="1"/>
</dbReference>
<comment type="caution">
    <text evidence="4">The sequence shown here is derived from an EMBL/GenBank/DDBJ whole genome shotgun (WGS) entry which is preliminary data.</text>
</comment>
<evidence type="ECO:0000313" key="6">
    <source>
        <dbReference type="Proteomes" id="UP000199686"/>
    </source>
</evidence>
<dbReference type="PANTHER" id="PTHR23088:SF30">
    <property type="entry name" value="OMEGA-AMIDASE NIT2"/>
    <property type="match status" value="1"/>
</dbReference>
<dbReference type="InterPro" id="IPR045254">
    <property type="entry name" value="Nit1/2_C-N_Hydrolase"/>
</dbReference>
<evidence type="ECO:0000259" key="2">
    <source>
        <dbReference type="PROSITE" id="PS50263"/>
    </source>
</evidence>
<dbReference type="InterPro" id="IPR003010">
    <property type="entry name" value="C-N_Hydrolase"/>
</dbReference>
<reference evidence="3 5" key="1">
    <citation type="submission" date="2016-02" db="EMBL/GenBank/DDBJ databases">
        <authorList>
            <person name="Strepis N."/>
        </authorList>
    </citation>
    <scope>NUCLEOTIDE SEQUENCE [LARGE SCALE GENOMIC DNA]</scope>
    <source>
        <strain evidence="3">Trichococcus flocculiformis</strain>
    </source>
</reference>
<dbReference type="SUPFAM" id="SSF56317">
    <property type="entry name" value="Carbon-nitrogen hydrolase"/>
    <property type="match status" value="1"/>
</dbReference>
<dbReference type="GO" id="GO:0006541">
    <property type="term" value="P:glutamine metabolic process"/>
    <property type="evidence" value="ECO:0007669"/>
    <property type="project" value="TreeGrafter"/>
</dbReference>
<dbReference type="EMBL" id="FJMZ01000002">
    <property type="protein sequence ID" value="CZQ81929.1"/>
    <property type="molecule type" value="Genomic_DNA"/>
</dbReference>
<name>A0AB38BF05_9LACT</name>
<dbReference type="PROSITE" id="PS50263">
    <property type="entry name" value="CN_HYDROLASE"/>
    <property type="match status" value="1"/>
</dbReference>
<organism evidence="4 6">
    <name type="scientific">Trichococcus flocculiformis</name>
    <dbReference type="NCBI Taxonomy" id="82803"/>
    <lineage>
        <taxon>Bacteria</taxon>
        <taxon>Bacillati</taxon>
        <taxon>Bacillota</taxon>
        <taxon>Bacilli</taxon>
        <taxon>Lactobacillales</taxon>
        <taxon>Carnobacteriaceae</taxon>
        <taxon>Trichococcus</taxon>
    </lineage>
</organism>
<feature type="domain" description="CN hydrolase" evidence="2">
    <location>
        <begin position="3"/>
        <end position="247"/>
    </location>
</feature>
<dbReference type="AlphaFoldDB" id="A0AB38BF05"/>
<dbReference type="Proteomes" id="UP000195947">
    <property type="component" value="Unassembled WGS sequence"/>
</dbReference>
<dbReference type="GO" id="GO:0006107">
    <property type="term" value="P:oxaloacetate metabolic process"/>
    <property type="evidence" value="ECO:0007669"/>
    <property type="project" value="TreeGrafter"/>
</dbReference>
<dbReference type="EMBL" id="FOQC01000003">
    <property type="protein sequence ID" value="SFH54535.1"/>
    <property type="molecule type" value="Genomic_DNA"/>
</dbReference>
<dbReference type="Pfam" id="PF00795">
    <property type="entry name" value="CN_hydrolase"/>
    <property type="match status" value="1"/>
</dbReference>
<evidence type="ECO:0000313" key="5">
    <source>
        <dbReference type="Proteomes" id="UP000195947"/>
    </source>
</evidence>
<dbReference type="PANTHER" id="PTHR23088">
    <property type="entry name" value="NITRILASE-RELATED"/>
    <property type="match status" value="1"/>
</dbReference>
<dbReference type="InterPro" id="IPR036526">
    <property type="entry name" value="C-N_Hydrolase_sf"/>
</dbReference>
<dbReference type="Gene3D" id="3.60.110.10">
    <property type="entry name" value="Carbon-nitrogen hydrolase"/>
    <property type="match status" value="1"/>
</dbReference>
<dbReference type="GO" id="GO:0050152">
    <property type="term" value="F:omega-amidase activity"/>
    <property type="evidence" value="ECO:0007669"/>
    <property type="project" value="TreeGrafter"/>
</dbReference>
<dbReference type="Proteomes" id="UP000199686">
    <property type="component" value="Unassembled WGS sequence"/>
</dbReference>
<dbReference type="GO" id="GO:0006528">
    <property type="term" value="P:asparagine metabolic process"/>
    <property type="evidence" value="ECO:0007669"/>
    <property type="project" value="TreeGrafter"/>
</dbReference>
<sequence>MGMKIALLQMMVTADKETNLKRAEELVKKAAQGGADMAVLPEMFNCPYDNAYFREYAEPKGGETYIRLAGMAKEHAIYVVGGSIPQIRDNKIYNTSYTFDRQGNEIHDYSKTHLFDIQVEGGQVFRESDTLTPGDGMGAFETEFGLFGLGICFDVRFQSDWELLQKQGALVCIVPGAFNMTTGPAHWELLFRARAVDNQLFMVGVSPARDLDFSYHAYGHSLVADPWGSVLAQLGFEEDIAIVSLDLERVASIRRQLPILTPPVSE</sequence>
<evidence type="ECO:0000256" key="1">
    <source>
        <dbReference type="ARBA" id="ARBA00022801"/>
    </source>
</evidence>
<accession>A0AB38BF05</accession>
<reference evidence="4 6" key="2">
    <citation type="submission" date="2016-10" db="EMBL/GenBank/DDBJ databases">
        <authorList>
            <person name="Varghese N."/>
            <person name="Submissions S."/>
        </authorList>
    </citation>
    <scope>NUCLEOTIDE SEQUENCE [LARGE SCALE GENOMIC DNA]</scope>
    <source>
        <strain evidence="4 6">DSM 2094</strain>
    </source>
</reference>
<protein>
    <submittedName>
        <fullName evidence="3">Carbon-nitrogen hydrolase</fullName>
    </submittedName>
    <submittedName>
        <fullName evidence="4">Predicted amidohydrolase</fullName>
    </submittedName>
</protein>
<gene>
    <name evidence="4" type="ORF">SAMN04488507_100352</name>
    <name evidence="3" type="ORF">TFLO_236</name>
</gene>
<keyword evidence="1 3" id="KW-0378">Hydrolase</keyword>
<keyword evidence="5" id="KW-1185">Reference proteome</keyword>